<proteinExistence type="predicted"/>
<dbReference type="EMBL" id="LODU01000008">
    <property type="protein sequence ID" value="POH34814.1"/>
    <property type="molecule type" value="Genomic_DNA"/>
</dbReference>
<gene>
    <name evidence="1" type="ORF">ATY31_05390</name>
</gene>
<reference evidence="1 2" key="1">
    <citation type="journal article" date="2014" name="Syst. Appl. Microbiol.">
        <title>Microsymbionts of Phaseolus vulgaris in acid and alkaline soils of Mexico.</title>
        <authorList>
            <person name="Verastegui-Valdes M.M."/>
            <person name="Zhang Y.J."/>
            <person name="Rivera-Orduna F.N."/>
            <person name="Cheng H.P."/>
            <person name="Sui X.H."/>
            <person name="Wang E.T."/>
        </authorList>
    </citation>
    <scope>NUCLEOTIDE SEQUENCE [LARGE SCALE GENOMIC DNA]</scope>
    <source>
        <strain evidence="1 2">FG01</strain>
    </source>
</reference>
<dbReference type="AlphaFoldDB" id="A0A2S3YT54"/>
<protein>
    <submittedName>
        <fullName evidence="1">Uncharacterized protein</fullName>
    </submittedName>
</protein>
<accession>A0A2S3YT54</accession>
<dbReference type="Proteomes" id="UP000237511">
    <property type="component" value="Unassembled WGS sequence"/>
</dbReference>
<evidence type="ECO:0000313" key="2">
    <source>
        <dbReference type="Proteomes" id="UP000237511"/>
    </source>
</evidence>
<sequence>MRDKLAMLSFMNSRCSVARRTSGRFSLVTAWRLRQRCKRVSSDDESAFWDQRSDDVTFADLIERVPTPLQVIGAAPRNYRANTFGLSTELEMVLDRAFAFEHLIVSESI</sequence>
<organism evidence="1 2">
    <name type="scientific">Sinorhizobium americanum</name>
    <dbReference type="NCBI Taxonomy" id="194963"/>
    <lineage>
        <taxon>Bacteria</taxon>
        <taxon>Pseudomonadati</taxon>
        <taxon>Pseudomonadota</taxon>
        <taxon>Alphaproteobacteria</taxon>
        <taxon>Hyphomicrobiales</taxon>
        <taxon>Rhizobiaceae</taxon>
        <taxon>Sinorhizobium/Ensifer group</taxon>
        <taxon>Sinorhizobium</taxon>
    </lineage>
</organism>
<comment type="caution">
    <text evidence="1">The sequence shown here is derived from an EMBL/GenBank/DDBJ whole genome shotgun (WGS) entry which is preliminary data.</text>
</comment>
<evidence type="ECO:0000313" key="1">
    <source>
        <dbReference type="EMBL" id="POH34814.1"/>
    </source>
</evidence>
<name>A0A2S3YT54_9HYPH</name>